<dbReference type="EMBL" id="DTBJ01000032">
    <property type="protein sequence ID" value="HGM58779.1"/>
    <property type="molecule type" value="Genomic_DNA"/>
</dbReference>
<organism evidence="1">
    <name type="scientific">Staphylothermus marinus</name>
    <dbReference type="NCBI Taxonomy" id="2280"/>
    <lineage>
        <taxon>Archaea</taxon>
        <taxon>Thermoproteota</taxon>
        <taxon>Thermoprotei</taxon>
        <taxon>Desulfurococcales</taxon>
        <taxon>Desulfurococcaceae</taxon>
        <taxon>Staphylothermus</taxon>
    </lineage>
</organism>
<gene>
    <name evidence="1" type="ORF">ENU14_04265</name>
</gene>
<accession>A0A7C4H614</accession>
<protein>
    <submittedName>
        <fullName evidence="1">Uncharacterized protein</fullName>
    </submittedName>
</protein>
<proteinExistence type="predicted"/>
<sequence length="174" mass="20669">MNKPVPRYAQGFFFMHESGLIDQIVIFDYFDYDGFYWHLVKDHVKLSREIELLSSNMQYFLDKEEVFINGSRTYPRVVSTDLGFRGGPEYPYIVFYIVFRGELRDGVNVYENRYDEEIAEYDYTVSWFLPHNARVLKADFKVPYRVDCDGRVLSFTVFKGTRIGGRELIVFKLK</sequence>
<comment type="caution">
    <text evidence="1">The sequence shown here is derived from an EMBL/GenBank/DDBJ whole genome shotgun (WGS) entry which is preliminary data.</text>
</comment>
<dbReference type="AlphaFoldDB" id="A0A7C4H614"/>
<evidence type="ECO:0000313" key="1">
    <source>
        <dbReference type="EMBL" id="HGM58779.1"/>
    </source>
</evidence>
<name>A0A7C4H614_STAMA</name>
<reference evidence="1" key="1">
    <citation type="journal article" date="2020" name="mSystems">
        <title>Genome- and Community-Level Interaction Insights into Carbon Utilization and Element Cycling Functions of Hydrothermarchaeota in Hydrothermal Sediment.</title>
        <authorList>
            <person name="Zhou Z."/>
            <person name="Liu Y."/>
            <person name="Xu W."/>
            <person name="Pan J."/>
            <person name="Luo Z.H."/>
            <person name="Li M."/>
        </authorList>
    </citation>
    <scope>NUCLEOTIDE SEQUENCE [LARGE SCALE GENOMIC DNA]</scope>
    <source>
        <strain evidence="1">SpSt-642</strain>
    </source>
</reference>